<reference evidence="2 3" key="1">
    <citation type="submission" date="2020-08" db="EMBL/GenBank/DDBJ databases">
        <title>Sequencing the genomes of 1000 actinobacteria strains.</title>
        <authorList>
            <person name="Klenk H.-P."/>
        </authorList>
    </citation>
    <scope>NUCLEOTIDE SEQUENCE [LARGE SCALE GENOMIC DNA]</scope>
    <source>
        <strain evidence="2 3">DSM 45362</strain>
    </source>
</reference>
<evidence type="ECO:0000313" key="2">
    <source>
        <dbReference type="EMBL" id="MBB5869727.1"/>
    </source>
</evidence>
<dbReference type="Proteomes" id="UP000587527">
    <property type="component" value="Unassembled WGS sequence"/>
</dbReference>
<protein>
    <submittedName>
        <fullName evidence="2">Uncharacterized protein</fullName>
    </submittedName>
</protein>
<comment type="caution">
    <text evidence="2">The sequence shown here is derived from an EMBL/GenBank/DDBJ whole genome shotgun (WGS) entry which is preliminary data.</text>
</comment>
<evidence type="ECO:0000256" key="1">
    <source>
        <dbReference type="SAM" id="MobiDB-lite"/>
    </source>
</evidence>
<organism evidence="2 3">
    <name type="scientific">Allocatelliglobosispora scoriae</name>
    <dbReference type="NCBI Taxonomy" id="643052"/>
    <lineage>
        <taxon>Bacteria</taxon>
        <taxon>Bacillati</taxon>
        <taxon>Actinomycetota</taxon>
        <taxon>Actinomycetes</taxon>
        <taxon>Micromonosporales</taxon>
        <taxon>Micromonosporaceae</taxon>
        <taxon>Allocatelliglobosispora</taxon>
    </lineage>
</organism>
<name>A0A841BKV5_9ACTN</name>
<sequence length="231" mass="25725">MSQPYNIGEPPVGGRGGTPQKQQLAAPKNVNLQFLDDTWERLLNAMERLEQVTEGFRALSATRLDNHLDRDAIAEDELGVRTEVHLQIVCLQRIVHPVRSEGQWMIDDFLSWFGGRAGREIAAADTYAVPILLCVLGAPYQLPSLDEVQPSEQDILDATEAVARGLHESDRIEERFLKDPAAEASQHQHQRGDVDAGLDRLALLDPHLAGYLAIAPAERPERYERPEATPL</sequence>
<keyword evidence="3" id="KW-1185">Reference proteome</keyword>
<dbReference type="EMBL" id="JACHMN010000002">
    <property type="protein sequence ID" value="MBB5869727.1"/>
    <property type="molecule type" value="Genomic_DNA"/>
</dbReference>
<proteinExistence type="predicted"/>
<feature type="region of interest" description="Disordered" evidence="1">
    <location>
        <begin position="1"/>
        <end position="23"/>
    </location>
</feature>
<evidence type="ECO:0000313" key="3">
    <source>
        <dbReference type="Proteomes" id="UP000587527"/>
    </source>
</evidence>
<dbReference type="RefSeq" id="WP_184836550.1">
    <property type="nucleotide sequence ID" value="NZ_JACHMN010000002.1"/>
</dbReference>
<dbReference type="AlphaFoldDB" id="A0A841BKV5"/>
<accession>A0A841BKV5</accession>
<gene>
    <name evidence="2" type="ORF">F4553_003106</name>
</gene>